<sequence>MEIDHLGLHILPDTRNNSRCCYFPREEIFLDLISILVKLSRDDPNHLSFDPN</sequence>
<evidence type="ECO:0000313" key="1">
    <source>
        <dbReference type="EMBL" id="JAD47605.1"/>
    </source>
</evidence>
<protein>
    <submittedName>
        <fullName evidence="1">Uncharacterized protein</fullName>
    </submittedName>
</protein>
<proteinExistence type="predicted"/>
<accession>A0A0A9AFC6</accession>
<name>A0A0A9AFC6_ARUDO</name>
<reference evidence="1" key="1">
    <citation type="submission" date="2014-09" db="EMBL/GenBank/DDBJ databases">
        <authorList>
            <person name="Magalhaes I.L.F."/>
            <person name="Oliveira U."/>
            <person name="Santos F.R."/>
            <person name="Vidigal T.H.D.A."/>
            <person name="Brescovit A.D."/>
            <person name="Santos A.J."/>
        </authorList>
    </citation>
    <scope>NUCLEOTIDE SEQUENCE</scope>
    <source>
        <tissue evidence="1">Shoot tissue taken approximately 20 cm above the soil surface</tissue>
    </source>
</reference>
<reference evidence="1" key="2">
    <citation type="journal article" date="2015" name="Data Brief">
        <title>Shoot transcriptome of the giant reed, Arundo donax.</title>
        <authorList>
            <person name="Barrero R.A."/>
            <person name="Guerrero F.D."/>
            <person name="Moolhuijzen P."/>
            <person name="Goolsby J.A."/>
            <person name="Tidwell J."/>
            <person name="Bellgard S.E."/>
            <person name="Bellgard M.I."/>
        </authorList>
    </citation>
    <scope>NUCLEOTIDE SEQUENCE</scope>
    <source>
        <tissue evidence="1">Shoot tissue taken approximately 20 cm above the soil surface</tissue>
    </source>
</reference>
<dbReference type="EMBL" id="GBRH01250290">
    <property type="protein sequence ID" value="JAD47605.1"/>
    <property type="molecule type" value="Transcribed_RNA"/>
</dbReference>
<dbReference type="AlphaFoldDB" id="A0A0A9AFC6"/>
<organism evidence="1">
    <name type="scientific">Arundo donax</name>
    <name type="common">Giant reed</name>
    <name type="synonym">Donax arundinaceus</name>
    <dbReference type="NCBI Taxonomy" id="35708"/>
    <lineage>
        <taxon>Eukaryota</taxon>
        <taxon>Viridiplantae</taxon>
        <taxon>Streptophyta</taxon>
        <taxon>Embryophyta</taxon>
        <taxon>Tracheophyta</taxon>
        <taxon>Spermatophyta</taxon>
        <taxon>Magnoliopsida</taxon>
        <taxon>Liliopsida</taxon>
        <taxon>Poales</taxon>
        <taxon>Poaceae</taxon>
        <taxon>PACMAD clade</taxon>
        <taxon>Arundinoideae</taxon>
        <taxon>Arundineae</taxon>
        <taxon>Arundo</taxon>
    </lineage>
</organism>